<evidence type="ECO:0000256" key="1">
    <source>
        <dbReference type="ARBA" id="ARBA00004434"/>
    </source>
</evidence>
<dbReference type="Pfam" id="PF09731">
    <property type="entry name" value="Mitofilin"/>
    <property type="match status" value="1"/>
</dbReference>
<evidence type="ECO:0000256" key="7">
    <source>
        <dbReference type="ARBA" id="ARBA00022946"/>
    </source>
</evidence>
<feature type="compositionally biased region" description="Basic and acidic residues" evidence="15">
    <location>
        <begin position="246"/>
        <end position="273"/>
    </location>
</feature>
<feature type="compositionally biased region" description="Low complexity" evidence="15">
    <location>
        <begin position="107"/>
        <end position="125"/>
    </location>
</feature>
<keyword evidence="6 13" id="KW-0999">Mitochondrion inner membrane</keyword>
<feature type="region of interest" description="Disordered" evidence="15">
    <location>
        <begin position="204"/>
        <end position="290"/>
    </location>
</feature>
<name>A0ABR0F1G9_ZASCE</name>
<keyword evidence="11 13" id="KW-0472">Membrane</keyword>
<dbReference type="Proteomes" id="UP001305779">
    <property type="component" value="Unassembled WGS sequence"/>
</dbReference>
<keyword evidence="8 13" id="KW-1133">Transmembrane helix</keyword>
<protein>
    <recommendedName>
        <fullName evidence="4 13">MICOS complex subunit MIC60</fullName>
    </recommendedName>
    <alternativeName>
        <fullName evidence="13">Mitofilin</fullName>
    </alternativeName>
</protein>
<dbReference type="InterPro" id="IPR019133">
    <property type="entry name" value="MIC60"/>
</dbReference>
<sequence>MLRIAVARSAGLEQGLRLGLRRQWQQPARSWTLIRGYADDRPADKTVLPGVPGAQTGTIAGVPQAPIEATATHNPTQTNLSPNEPPKPPPTPPTPTEVKSNAPAPSTNTGNLPPTGTGTAKTGPSSAPPPKKRRRFRSFLLTLIILSALGYAGGVYYSLVNDNFHDFFTEYVPFGEDAVAYFEEREYRRRFPAREIQGRTWPQTRGENKVTIARQSGVNPRVADENDNAGADLAQKGRHTSAVQENKAKPAESKKEEKPEVTHKLTPKKDEKTVTTPSEPKPTPPAASLVDNQNIAEGQERAVQELVKLVNNVITAVNASPEAPKYANTIASAKSDLDKVIAEIKIMRDQTAQEADTQIKNAHLEFDTAAKELVRRLESEMREQETRWREEYEQERERLSTSYQQKLSAELDAAKKVLESKNQNALLEQEISLQKKFMDSVKAKVEEERSGRLSKLDELSSNVEELEKLTSQWNEVVDTTLQTQHLQVALEALRAKLQESDHPTPFINELVALKEVSKNDEVVSAAIASINPAAYQRGVPSAASIIDRFRRVATEVRKASLLPEDAGVASHAASAVLSRLMFQKKSDRGLPEGEDVEATLARTEVLLEEGDLDAAAREMNGLKGWAGVLSRDWVTECRRVLEVRQAVDVIATEARLKSLLVD</sequence>
<proteinExistence type="inferred from homology"/>
<comment type="similarity">
    <text evidence="2 13">Belongs to the MICOS complex subunit Mic60 family.</text>
</comment>
<evidence type="ECO:0000256" key="2">
    <source>
        <dbReference type="ARBA" id="ARBA00010877"/>
    </source>
</evidence>
<dbReference type="PANTHER" id="PTHR15415:SF7">
    <property type="entry name" value="MICOS COMPLEX SUBUNIT MIC60"/>
    <property type="match status" value="1"/>
</dbReference>
<accession>A0ABR0F1G9</accession>
<evidence type="ECO:0000256" key="9">
    <source>
        <dbReference type="ARBA" id="ARBA00023054"/>
    </source>
</evidence>
<feature type="compositionally biased region" description="Polar residues" evidence="15">
    <location>
        <begin position="72"/>
        <end position="82"/>
    </location>
</feature>
<evidence type="ECO:0000256" key="12">
    <source>
        <dbReference type="ARBA" id="ARBA00025571"/>
    </source>
</evidence>
<evidence type="ECO:0000313" key="16">
    <source>
        <dbReference type="EMBL" id="KAK4507530.1"/>
    </source>
</evidence>
<evidence type="ECO:0000256" key="10">
    <source>
        <dbReference type="ARBA" id="ARBA00023128"/>
    </source>
</evidence>
<reference evidence="16 17" key="1">
    <citation type="journal article" date="2023" name="G3 (Bethesda)">
        <title>A chromosome-level genome assembly of Zasmidium syzygii isolated from banana leaves.</title>
        <authorList>
            <person name="van Westerhoven A.C."/>
            <person name="Mehrabi R."/>
            <person name="Talebi R."/>
            <person name="Steentjes M.B.F."/>
            <person name="Corcolon B."/>
            <person name="Chong P.A."/>
            <person name="Kema G.H.J."/>
            <person name="Seidl M.F."/>
        </authorList>
    </citation>
    <scope>NUCLEOTIDE SEQUENCE [LARGE SCALE GENOMIC DNA]</scope>
    <source>
        <strain evidence="16 17">P124</strain>
    </source>
</reference>
<comment type="subcellular location">
    <subcellularLocation>
        <location evidence="1 13">Mitochondrion inner membrane</location>
        <topology evidence="1 13">Single-pass membrane protein</topology>
    </subcellularLocation>
</comment>
<feature type="region of interest" description="Disordered" evidence="15">
    <location>
        <begin position="72"/>
        <end position="133"/>
    </location>
</feature>
<evidence type="ECO:0000256" key="5">
    <source>
        <dbReference type="ARBA" id="ARBA00022692"/>
    </source>
</evidence>
<keyword evidence="5 13" id="KW-0812">Transmembrane</keyword>
<evidence type="ECO:0000256" key="13">
    <source>
        <dbReference type="RuleBase" id="RU363000"/>
    </source>
</evidence>
<comment type="function">
    <text evidence="12">Component of the MICOS complex, a large protein complex of the mitochondrial inner membrane that plays crucial roles in the maintenance of crista junctions, inner membrane architecture, and formation of contact sites to the outer membrane. Plays a role in keeping cristae membranes connected to the inner boundary membrane. Also promotes protein import via the mitochondrial intermembrane space assembly (MIA) pathway.</text>
</comment>
<comment type="subunit">
    <text evidence="3 13">Component of the mitochondrial contact site and cristae organizing system (MICOS) complex.</text>
</comment>
<evidence type="ECO:0000256" key="11">
    <source>
        <dbReference type="ARBA" id="ARBA00023136"/>
    </source>
</evidence>
<dbReference type="EMBL" id="JAXOVC010000001">
    <property type="protein sequence ID" value="KAK4507530.1"/>
    <property type="molecule type" value="Genomic_DNA"/>
</dbReference>
<evidence type="ECO:0000256" key="14">
    <source>
        <dbReference type="SAM" id="Coils"/>
    </source>
</evidence>
<evidence type="ECO:0000256" key="4">
    <source>
        <dbReference type="ARBA" id="ARBA00018116"/>
    </source>
</evidence>
<keyword evidence="10 13" id="KW-0496">Mitochondrion</keyword>
<evidence type="ECO:0000256" key="3">
    <source>
        <dbReference type="ARBA" id="ARBA00011875"/>
    </source>
</evidence>
<evidence type="ECO:0000313" key="17">
    <source>
        <dbReference type="Proteomes" id="UP001305779"/>
    </source>
</evidence>
<evidence type="ECO:0000256" key="15">
    <source>
        <dbReference type="SAM" id="MobiDB-lite"/>
    </source>
</evidence>
<feature type="transmembrane region" description="Helical" evidence="13">
    <location>
        <begin position="139"/>
        <end position="159"/>
    </location>
</feature>
<evidence type="ECO:0000256" key="6">
    <source>
        <dbReference type="ARBA" id="ARBA00022792"/>
    </source>
</evidence>
<feature type="compositionally biased region" description="Pro residues" evidence="15">
    <location>
        <begin position="83"/>
        <end position="95"/>
    </location>
</feature>
<gene>
    <name evidence="16" type="ORF">PRZ48_001265</name>
</gene>
<keyword evidence="9 14" id="KW-0175">Coiled coil</keyword>
<keyword evidence="17" id="KW-1185">Reference proteome</keyword>
<dbReference type="PANTHER" id="PTHR15415">
    <property type="entry name" value="MITOFILIN"/>
    <property type="match status" value="1"/>
</dbReference>
<organism evidence="16 17">
    <name type="scientific">Zasmidium cellare</name>
    <name type="common">Wine cellar mold</name>
    <name type="synonym">Racodium cellare</name>
    <dbReference type="NCBI Taxonomy" id="395010"/>
    <lineage>
        <taxon>Eukaryota</taxon>
        <taxon>Fungi</taxon>
        <taxon>Dikarya</taxon>
        <taxon>Ascomycota</taxon>
        <taxon>Pezizomycotina</taxon>
        <taxon>Dothideomycetes</taxon>
        <taxon>Dothideomycetidae</taxon>
        <taxon>Mycosphaerellales</taxon>
        <taxon>Mycosphaerellaceae</taxon>
        <taxon>Zasmidium</taxon>
    </lineage>
</organism>
<feature type="compositionally biased region" description="Polar residues" evidence="15">
    <location>
        <begin position="97"/>
        <end position="106"/>
    </location>
</feature>
<feature type="coiled-coil region" evidence="14">
    <location>
        <begin position="330"/>
        <end position="424"/>
    </location>
</feature>
<evidence type="ECO:0000256" key="8">
    <source>
        <dbReference type="ARBA" id="ARBA00022989"/>
    </source>
</evidence>
<comment type="caution">
    <text evidence="16">The sequence shown here is derived from an EMBL/GenBank/DDBJ whole genome shotgun (WGS) entry which is preliminary data.</text>
</comment>
<keyword evidence="7" id="KW-0809">Transit peptide</keyword>